<evidence type="ECO:0000313" key="3">
    <source>
        <dbReference type="Proteomes" id="UP000293638"/>
    </source>
</evidence>
<dbReference type="Pfam" id="PF03372">
    <property type="entry name" value="Exo_endo_phos"/>
    <property type="match status" value="1"/>
</dbReference>
<dbReference type="GO" id="GO:0016020">
    <property type="term" value="C:membrane"/>
    <property type="evidence" value="ECO:0007669"/>
    <property type="project" value="GOC"/>
</dbReference>
<keyword evidence="3" id="KW-1185">Reference proteome</keyword>
<dbReference type="PANTHER" id="PTHR14859">
    <property type="entry name" value="CALCOFLUOR WHITE HYPERSENSITIVE PROTEIN PRECURSOR"/>
    <property type="match status" value="1"/>
</dbReference>
<dbReference type="InterPro" id="IPR005135">
    <property type="entry name" value="Endo/exonuclease/phosphatase"/>
</dbReference>
<gene>
    <name evidence="2" type="ORF">EV189_2624</name>
</gene>
<dbReference type="Gene3D" id="3.60.10.10">
    <property type="entry name" value="Endonuclease/exonuclease/phosphatase"/>
    <property type="match status" value="1"/>
</dbReference>
<dbReference type="GO" id="GO:0006506">
    <property type="term" value="P:GPI anchor biosynthetic process"/>
    <property type="evidence" value="ECO:0007669"/>
    <property type="project" value="TreeGrafter"/>
</dbReference>
<keyword evidence="2" id="KW-0540">Nuclease</keyword>
<keyword evidence="2" id="KW-0269">Exonuclease</keyword>
<protein>
    <submittedName>
        <fullName evidence="2">Endonuclease/exonuclease/phosphatase family metal-dependent hydrolase</fullName>
    </submittedName>
</protein>
<feature type="domain" description="Endonuclease/exonuclease/phosphatase" evidence="1">
    <location>
        <begin position="9"/>
        <end position="238"/>
    </location>
</feature>
<dbReference type="GO" id="GO:0004527">
    <property type="term" value="F:exonuclease activity"/>
    <property type="evidence" value="ECO:0007669"/>
    <property type="project" value="UniProtKB-KW"/>
</dbReference>
<keyword evidence="2" id="KW-0255">Endonuclease</keyword>
<comment type="caution">
    <text evidence="2">The sequence shown here is derived from an EMBL/GenBank/DDBJ whole genome shotgun (WGS) entry which is preliminary data.</text>
</comment>
<sequence length="279" mass="28742">MSDRLRLTTANLLHGVAPRSGAPDADALRAAYGLVDADVLALQEVDRHQPRSGGVDQAGLAADVLGAADVRFVATVRGTPGRRKDWSPLPVPAVPLPVAPVGPEYGVALVSRLPVLRWASIGLPGAPLGLPLVVPGPKGRPVVVPVADEPRAALAAVVETAAGPLSVITAHLSFVPGWNAWQLRRVVAWARAELPGPRVLLGDLNLPTSLAAAASGWQRLTREASWPAAAPRVSLDGVLGDRVGAGGWRVASSCSHALPVGDHAALSVELVRALPPSHG</sequence>
<evidence type="ECO:0000259" key="1">
    <source>
        <dbReference type="Pfam" id="PF03372"/>
    </source>
</evidence>
<dbReference type="InterPro" id="IPR051916">
    <property type="entry name" value="GPI-anchor_lipid_remodeler"/>
</dbReference>
<reference evidence="2 3" key="1">
    <citation type="submission" date="2019-02" db="EMBL/GenBank/DDBJ databases">
        <title>Genomic Encyclopedia of Type Strains, Phase IV (KMG-IV): sequencing the most valuable type-strain genomes for metagenomic binning, comparative biology and taxonomic classification.</title>
        <authorList>
            <person name="Goeker M."/>
        </authorList>
    </citation>
    <scope>NUCLEOTIDE SEQUENCE [LARGE SCALE GENOMIC DNA]</scope>
    <source>
        <strain evidence="2 3">DSM 45622</strain>
    </source>
</reference>
<proteinExistence type="predicted"/>
<dbReference type="GO" id="GO:0004519">
    <property type="term" value="F:endonuclease activity"/>
    <property type="evidence" value="ECO:0007669"/>
    <property type="project" value="UniProtKB-KW"/>
</dbReference>
<accession>A0A4Q7NRD9</accession>
<dbReference type="SUPFAM" id="SSF56219">
    <property type="entry name" value="DNase I-like"/>
    <property type="match status" value="1"/>
</dbReference>
<evidence type="ECO:0000313" key="2">
    <source>
        <dbReference type="EMBL" id="RZS87200.1"/>
    </source>
</evidence>
<dbReference type="EMBL" id="SGXD01000003">
    <property type="protein sequence ID" value="RZS87200.1"/>
    <property type="molecule type" value="Genomic_DNA"/>
</dbReference>
<dbReference type="AlphaFoldDB" id="A0A4Q7NRD9"/>
<dbReference type="InterPro" id="IPR036691">
    <property type="entry name" value="Endo/exonu/phosph_ase_sf"/>
</dbReference>
<name>A0A4Q7NRD9_9ACTN</name>
<dbReference type="Proteomes" id="UP000293638">
    <property type="component" value="Unassembled WGS sequence"/>
</dbReference>
<keyword evidence="2" id="KW-0378">Hydrolase</keyword>
<dbReference type="PANTHER" id="PTHR14859:SF15">
    <property type="entry name" value="ENDONUCLEASE_EXONUCLEASE_PHOSPHATASE DOMAIN-CONTAINING PROTEIN"/>
    <property type="match status" value="1"/>
</dbReference>
<dbReference type="RefSeq" id="WP_231116358.1">
    <property type="nucleotide sequence ID" value="NZ_SGXD01000003.1"/>
</dbReference>
<organism evidence="2 3">
    <name type="scientific">Motilibacter rhizosphaerae</name>
    <dbReference type="NCBI Taxonomy" id="598652"/>
    <lineage>
        <taxon>Bacteria</taxon>
        <taxon>Bacillati</taxon>
        <taxon>Actinomycetota</taxon>
        <taxon>Actinomycetes</taxon>
        <taxon>Motilibacterales</taxon>
        <taxon>Motilibacteraceae</taxon>
        <taxon>Motilibacter</taxon>
    </lineage>
</organism>